<keyword evidence="5" id="KW-1185">Reference proteome</keyword>
<reference evidence="3" key="1">
    <citation type="submission" date="2022-10" db="EMBL/GenBank/DDBJ databases">
        <authorList>
            <person name="Chen Y."/>
            <person name="Dougan E. K."/>
            <person name="Chan C."/>
            <person name="Rhodes N."/>
            <person name="Thang M."/>
        </authorList>
    </citation>
    <scope>NUCLEOTIDE SEQUENCE</scope>
</reference>
<evidence type="ECO:0000313" key="3">
    <source>
        <dbReference type="EMBL" id="CAI4001319.1"/>
    </source>
</evidence>
<dbReference type="EMBL" id="CAMXCT030002913">
    <property type="protein sequence ID" value="CAL4788631.1"/>
    <property type="molecule type" value="Genomic_DNA"/>
</dbReference>
<proteinExistence type="predicted"/>
<keyword evidence="2" id="KW-1133">Transmembrane helix</keyword>
<feature type="transmembrane region" description="Helical" evidence="2">
    <location>
        <begin position="134"/>
        <end position="156"/>
    </location>
</feature>
<dbReference type="EMBL" id="CAMXCT010002913">
    <property type="protein sequence ID" value="CAI4001319.1"/>
    <property type="molecule type" value="Genomic_DNA"/>
</dbReference>
<evidence type="ECO:0000256" key="1">
    <source>
        <dbReference type="SAM" id="MobiDB-lite"/>
    </source>
</evidence>
<name>A0A9P1D0T7_9DINO</name>
<accession>A0A9P1D0T7</accession>
<keyword evidence="2" id="KW-0472">Membrane</keyword>
<feature type="transmembrane region" description="Helical" evidence="2">
    <location>
        <begin position="162"/>
        <end position="184"/>
    </location>
</feature>
<dbReference type="AlphaFoldDB" id="A0A9P1D0T7"/>
<organism evidence="3">
    <name type="scientific">Cladocopium goreaui</name>
    <dbReference type="NCBI Taxonomy" id="2562237"/>
    <lineage>
        <taxon>Eukaryota</taxon>
        <taxon>Sar</taxon>
        <taxon>Alveolata</taxon>
        <taxon>Dinophyceae</taxon>
        <taxon>Suessiales</taxon>
        <taxon>Symbiodiniaceae</taxon>
        <taxon>Cladocopium</taxon>
    </lineage>
</organism>
<feature type="region of interest" description="Disordered" evidence="1">
    <location>
        <begin position="1"/>
        <end position="50"/>
    </location>
</feature>
<reference evidence="4 5" key="2">
    <citation type="submission" date="2024-05" db="EMBL/GenBank/DDBJ databases">
        <authorList>
            <person name="Chen Y."/>
            <person name="Shah S."/>
            <person name="Dougan E. K."/>
            <person name="Thang M."/>
            <person name="Chan C."/>
        </authorList>
    </citation>
    <scope>NUCLEOTIDE SEQUENCE [LARGE SCALE GENOMIC DNA]</scope>
</reference>
<dbReference type="EMBL" id="CAMXCT020002913">
    <property type="protein sequence ID" value="CAL1154694.1"/>
    <property type="molecule type" value="Genomic_DNA"/>
</dbReference>
<feature type="compositionally biased region" description="Polar residues" evidence="1">
    <location>
        <begin position="18"/>
        <end position="32"/>
    </location>
</feature>
<dbReference type="Proteomes" id="UP001152797">
    <property type="component" value="Unassembled WGS sequence"/>
</dbReference>
<evidence type="ECO:0000313" key="4">
    <source>
        <dbReference type="EMBL" id="CAL4788631.1"/>
    </source>
</evidence>
<sequence>MASSSDRPGLPVVLGRTNPPTNSVKSNKSIKSQGPEKFNSERSVEAEQTELQDSEATCGQVFIAMNITRGMPWFRREKDPGWFVVGNRRVVERLNRDWLEKKHLQQLCEDITRLGKHHQLFEPEPYVLCKTEKYCGFCLFLVTAVLIIITVAWGALHKHQSNGLMVACGVLLAITTMCCCCMNVRRRRMMDWEVPITEIKRFATIWSKKYGFHLTFELHYDGPSYFILKPKQQASTKSGKDEEQMNQMV</sequence>
<protein>
    <submittedName>
        <fullName evidence="4">RCC1 and BTB domain-containing protein 2</fullName>
    </submittedName>
</protein>
<gene>
    <name evidence="3" type="ORF">C1SCF055_LOCUS27373</name>
</gene>
<comment type="caution">
    <text evidence="3">The sequence shown here is derived from an EMBL/GenBank/DDBJ whole genome shotgun (WGS) entry which is preliminary data.</text>
</comment>
<keyword evidence="2" id="KW-0812">Transmembrane</keyword>
<evidence type="ECO:0000313" key="5">
    <source>
        <dbReference type="Proteomes" id="UP001152797"/>
    </source>
</evidence>
<evidence type="ECO:0000256" key="2">
    <source>
        <dbReference type="SAM" id="Phobius"/>
    </source>
</evidence>